<dbReference type="FunFam" id="3.40.50.620:FF:000009">
    <property type="entry name" value="Cysteine--tRNA ligase"/>
    <property type="match status" value="1"/>
</dbReference>
<dbReference type="PANTHER" id="PTHR10890:SF3">
    <property type="entry name" value="CYSTEINE--TRNA LIGASE, CYTOPLASMIC"/>
    <property type="match status" value="1"/>
</dbReference>
<comment type="catalytic activity">
    <reaction evidence="12">
        <text>tRNA(Cys) + L-cysteine + ATP = L-cysteinyl-tRNA(Cys) + AMP + diphosphate</text>
        <dbReference type="Rhea" id="RHEA:17773"/>
        <dbReference type="Rhea" id="RHEA-COMP:9661"/>
        <dbReference type="Rhea" id="RHEA-COMP:9679"/>
        <dbReference type="ChEBI" id="CHEBI:30616"/>
        <dbReference type="ChEBI" id="CHEBI:33019"/>
        <dbReference type="ChEBI" id="CHEBI:35235"/>
        <dbReference type="ChEBI" id="CHEBI:78442"/>
        <dbReference type="ChEBI" id="CHEBI:78517"/>
        <dbReference type="ChEBI" id="CHEBI:456215"/>
        <dbReference type="EC" id="6.1.1.16"/>
    </reaction>
</comment>
<dbReference type="EC" id="6.1.1.16" evidence="12"/>
<reference evidence="15" key="1">
    <citation type="submission" date="2017-09" db="EMBL/GenBank/DDBJ databases">
        <title>Depth-based differentiation of microbial function through sediment-hosted aquifers and enrichment of novel symbionts in the deep terrestrial subsurface.</title>
        <authorList>
            <person name="Probst A.J."/>
            <person name="Ladd B."/>
            <person name="Jarett J.K."/>
            <person name="Geller-Mcgrath D.E."/>
            <person name="Sieber C.M.K."/>
            <person name="Emerson J.B."/>
            <person name="Anantharaman K."/>
            <person name="Thomas B.C."/>
            <person name="Malmstrom R."/>
            <person name="Stieglmeier M."/>
            <person name="Klingl A."/>
            <person name="Woyke T."/>
            <person name="Ryan C.M."/>
            <person name="Banfield J.F."/>
        </authorList>
    </citation>
    <scope>NUCLEOTIDE SEQUENCE [LARGE SCALE GENOMIC DNA]</scope>
</reference>
<feature type="short sequence motif" description="'KMSKS' region" evidence="12">
    <location>
        <begin position="277"/>
        <end position="281"/>
    </location>
</feature>
<dbReference type="GO" id="GO:0005524">
    <property type="term" value="F:ATP binding"/>
    <property type="evidence" value="ECO:0007669"/>
    <property type="project" value="UniProtKB-UniRule"/>
</dbReference>
<evidence type="ECO:0000313" key="15">
    <source>
        <dbReference type="Proteomes" id="UP000234145"/>
    </source>
</evidence>
<evidence type="ECO:0000256" key="7">
    <source>
        <dbReference type="ARBA" id="ARBA00022741"/>
    </source>
</evidence>
<dbReference type="GO" id="GO:0006423">
    <property type="term" value="P:cysteinyl-tRNA aminoacylation"/>
    <property type="evidence" value="ECO:0007669"/>
    <property type="project" value="UniProtKB-UniRule"/>
</dbReference>
<dbReference type="GO" id="GO:0005829">
    <property type="term" value="C:cytosol"/>
    <property type="evidence" value="ECO:0007669"/>
    <property type="project" value="TreeGrafter"/>
</dbReference>
<feature type="binding site" evidence="12">
    <location>
        <position position="249"/>
    </location>
    <ligand>
        <name>Zn(2+)</name>
        <dbReference type="ChEBI" id="CHEBI:29105"/>
    </ligand>
</feature>
<dbReference type="InterPro" id="IPR056411">
    <property type="entry name" value="CysS_C"/>
</dbReference>
<feature type="domain" description="Cysteinyl-tRNA synthetase class Ia DALR" evidence="13">
    <location>
        <begin position="382"/>
        <end position="451"/>
    </location>
</feature>
<keyword evidence="8 12" id="KW-0862">Zinc</keyword>
<evidence type="ECO:0000256" key="3">
    <source>
        <dbReference type="ARBA" id="ARBA00011245"/>
    </source>
</evidence>
<keyword evidence="4 12" id="KW-0963">Cytoplasm</keyword>
<dbReference type="PRINTS" id="PR00983">
    <property type="entry name" value="TRNASYNTHCYS"/>
</dbReference>
<dbReference type="Gene3D" id="3.40.50.620">
    <property type="entry name" value="HUPs"/>
    <property type="match status" value="1"/>
</dbReference>
<gene>
    <name evidence="12" type="primary">cysS</name>
    <name evidence="14" type="ORF">COY51_06640</name>
</gene>
<dbReference type="SUPFAM" id="SSF52374">
    <property type="entry name" value="Nucleotidylyl transferase"/>
    <property type="match status" value="1"/>
</dbReference>
<evidence type="ECO:0000256" key="9">
    <source>
        <dbReference type="ARBA" id="ARBA00022840"/>
    </source>
</evidence>
<evidence type="ECO:0000256" key="1">
    <source>
        <dbReference type="ARBA" id="ARBA00004496"/>
    </source>
</evidence>
<feature type="binding site" evidence="12">
    <location>
        <position position="245"/>
    </location>
    <ligand>
        <name>Zn(2+)</name>
        <dbReference type="ChEBI" id="CHEBI:29105"/>
    </ligand>
</feature>
<keyword evidence="6 12" id="KW-0479">Metal-binding</keyword>
<sequence>MVKIYNTLSRQKEEFVPQNPPDVKMYVCGITPYDECHIGHARCYVVFDVIRRYLEYKGYKVHYVQNFTDIDDKIINRAKESTQADAPSLRDVKEKTKEIAKKYIVDYFAQMDALNVKKTDEYPRATEHIDEIIKVVKELVDREYAYLLDGDVYFEVEKFKEYGKLSHRNCEEMMPGARVEVDQRKKSPLDFALWKSAKEDEPSWDSPWGKGRPGWHIECSVMSMDHLGSPTLDIHGGGQDLIFPHHENEIAQSESCTGKPFAKYWLHNAFVTVNKEKMSKSLGNFFTIREVLEKYDPMVVRLFLLSAHYRQPMDFSDKELDAAKEELERLNRFQNNILFLLQSFNVDKRDFFCEESEGKKRQEMDKNIMNKFSNDIDNFKNKFLETMDDDFNTPKALGYLHEIVGVTNIFMNKIPVGALNIDKVSEVLVSTQKIFNRLSKEILGLNIKPGLSAADMGGLIELREKARKNKDWAAADKIRKELQDKGITIEDTPFGPRLIIKNKII</sequence>
<dbReference type="HAMAP" id="MF_00041">
    <property type="entry name" value="Cys_tRNA_synth"/>
    <property type="match status" value="1"/>
</dbReference>
<protein>
    <recommendedName>
        <fullName evidence="12">Cysteine--tRNA ligase</fullName>
        <ecNumber evidence="12">6.1.1.16</ecNumber>
    </recommendedName>
    <alternativeName>
        <fullName evidence="12">Cysteinyl-tRNA synthetase</fullName>
        <shortName evidence="12">CysRS</shortName>
    </alternativeName>
</protein>
<feature type="binding site" evidence="12">
    <location>
        <position position="28"/>
    </location>
    <ligand>
        <name>Zn(2+)</name>
        <dbReference type="ChEBI" id="CHEBI:29105"/>
    </ligand>
</feature>
<dbReference type="InterPro" id="IPR032678">
    <property type="entry name" value="tRNA-synt_1_cat_dom"/>
</dbReference>
<dbReference type="CDD" id="cd00672">
    <property type="entry name" value="CysRS_core"/>
    <property type="match status" value="1"/>
</dbReference>
<dbReference type="SUPFAM" id="SSF47323">
    <property type="entry name" value="Anticodon-binding domain of a subclass of class I aminoacyl-tRNA synthetases"/>
    <property type="match status" value="1"/>
</dbReference>
<dbReference type="EMBL" id="PFMS01000110">
    <property type="protein sequence ID" value="PIZ15030.1"/>
    <property type="molecule type" value="Genomic_DNA"/>
</dbReference>
<keyword evidence="10 12" id="KW-0648">Protein biosynthesis</keyword>
<dbReference type="InterPro" id="IPR015273">
    <property type="entry name" value="Cys-tRNA-synt_Ia_DALR"/>
</dbReference>
<dbReference type="AlphaFoldDB" id="A0A2H9PB19"/>
<evidence type="ECO:0000313" key="14">
    <source>
        <dbReference type="EMBL" id="PIZ15030.1"/>
    </source>
</evidence>
<dbReference type="InterPro" id="IPR014729">
    <property type="entry name" value="Rossmann-like_a/b/a_fold"/>
</dbReference>
<dbReference type="InterPro" id="IPR024909">
    <property type="entry name" value="Cys-tRNA/MSH_ligase"/>
</dbReference>
<keyword evidence="9 12" id="KW-0067">ATP-binding</keyword>
<comment type="cofactor">
    <cofactor evidence="12">
        <name>Zn(2+)</name>
        <dbReference type="ChEBI" id="CHEBI:29105"/>
    </cofactor>
    <text evidence="12">Binds 1 zinc ion per subunit.</text>
</comment>
<accession>A0A2H9PB19</accession>
<comment type="subunit">
    <text evidence="3 12">Monomer.</text>
</comment>
<dbReference type="SMART" id="SM00840">
    <property type="entry name" value="DALR_2"/>
    <property type="match status" value="1"/>
</dbReference>
<dbReference type="InterPro" id="IPR009080">
    <property type="entry name" value="tRNAsynth_Ia_anticodon-bd"/>
</dbReference>
<evidence type="ECO:0000256" key="12">
    <source>
        <dbReference type="HAMAP-Rule" id="MF_00041"/>
    </source>
</evidence>
<evidence type="ECO:0000256" key="8">
    <source>
        <dbReference type="ARBA" id="ARBA00022833"/>
    </source>
</evidence>
<name>A0A2H9PB19_9BACT</name>
<feature type="binding site" evidence="12">
    <location>
        <position position="280"/>
    </location>
    <ligand>
        <name>ATP</name>
        <dbReference type="ChEBI" id="CHEBI:30616"/>
    </ligand>
</feature>
<evidence type="ECO:0000256" key="2">
    <source>
        <dbReference type="ARBA" id="ARBA00005594"/>
    </source>
</evidence>
<keyword evidence="5 12" id="KW-0436">Ligase</keyword>
<keyword evidence="11 12" id="KW-0030">Aminoacyl-tRNA synthetase</keyword>
<comment type="caution">
    <text evidence="14">The sequence shown here is derived from an EMBL/GenBank/DDBJ whole genome shotgun (WGS) entry which is preliminary data.</text>
</comment>
<feature type="binding site" evidence="12">
    <location>
        <position position="219"/>
    </location>
    <ligand>
        <name>Zn(2+)</name>
        <dbReference type="ChEBI" id="CHEBI:29105"/>
    </ligand>
</feature>
<dbReference type="Pfam" id="PF01406">
    <property type="entry name" value="tRNA-synt_1e"/>
    <property type="match status" value="1"/>
</dbReference>
<dbReference type="Proteomes" id="UP000234145">
    <property type="component" value="Unassembled WGS sequence"/>
</dbReference>
<dbReference type="Pfam" id="PF09190">
    <property type="entry name" value="DALR_2"/>
    <property type="match status" value="1"/>
</dbReference>
<dbReference type="Pfam" id="PF23493">
    <property type="entry name" value="CysS_C"/>
    <property type="match status" value="1"/>
</dbReference>
<dbReference type="GO" id="GO:0008270">
    <property type="term" value="F:zinc ion binding"/>
    <property type="evidence" value="ECO:0007669"/>
    <property type="project" value="UniProtKB-UniRule"/>
</dbReference>
<evidence type="ECO:0000256" key="10">
    <source>
        <dbReference type="ARBA" id="ARBA00022917"/>
    </source>
</evidence>
<evidence type="ECO:0000259" key="13">
    <source>
        <dbReference type="SMART" id="SM00840"/>
    </source>
</evidence>
<dbReference type="PANTHER" id="PTHR10890">
    <property type="entry name" value="CYSTEINYL-TRNA SYNTHETASE"/>
    <property type="match status" value="1"/>
</dbReference>
<evidence type="ECO:0000256" key="6">
    <source>
        <dbReference type="ARBA" id="ARBA00022723"/>
    </source>
</evidence>
<dbReference type="GO" id="GO:0004817">
    <property type="term" value="F:cysteine-tRNA ligase activity"/>
    <property type="evidence" value="ECO:0007669"/>
    <property type="project" value="UniProtKB-UniRule"/>
</dbReference>
<comment type="subcellular location">
    <subcellularLocation>
        <location evidence="1 12">Cytoplasm</location>
    </subcellularLocation>
</comment>
<evidence type="ECO:0000256" key="5">
    <source>
        <dbReference type="ARBA" id="ARBA00022598"/>
    </source>
</evidence>
<feature type="short sequence motif" description="'HIGH' region" evidence="12">
    <location>
        <begin position="30"/>
        <end position="40"/>
    </location>
</feature>
<evidence type="ECO:0000256" key="11">
    <source>
        <dbReference type="ARBA" id="ARBA00023146"/>
    </source>
</evidence>
<dbReference type="Gene3D" id="1.20.120.1910">
    <property type="entry name" value="Cysteine-tRNA ligase, C-terminal anti-codon recognition domain"/>
    <property type="match status" value="1"/>
</dbReference>
<dbReference type="InterPro" id="IPR015803">
    <property type="entry name" value="Cys-tRNA-ligase"/>
</dbReference>
<dbReference type="NCBIfam" id="TIGR00435">
    <property type="entry name" value="cysS"/>
    <property type="match status" value="1"/>
</dbReference>
<proteinExistence type="inferred from homology"/>
<comment type="similarity">
    <text evidence="2 12">Belongs to the class-I aminoacyl-tRNA synthetase family.</text>
</comment>
<keyword evidence="7 12" id="KW-0547">Nucleotide-binding</keyword>
<organism evidence="14 15">
    <name type="scientific">Candidatus Desantisbacteria bacterium CG_4_10_14_0_8_um_filter_39_17</name>
    <dbReference type="NCBI Taxonomy" id="1974542"/>
    <lineage>
        <taxon>Bacteria</taxon>
        <taxon>Candidatus Desantisiibacteriota</taxon>
    </lineage>
</organism>
<evidence type="ECO:0000256" key="4">
    <source>
        <dbReference type="ARBA" id="ARBA00022490"/>
    </source>
</evidence>